<name>A0ABU4CHG8_RHOJO</name>
<dbReference type="EMBL" id="JAWLKA010000012">
    <property type="protein sequence ID" value="MDV6282980.1"/>
    <property type="molecule type" value="Genomic_DNA"/>
</dbReference>
<reference evidence="2 3" key="1">
    <citation type="submission" date="2023-10" db="EMBL/GenBank/DDBJ databases">
        <title>Development of a sustainable strategy for remediation of hydrocarbon-contaminated territories based on the waste exchange concept.</title>
        <authorList>
            <person name="Krivoruchko A."/>
        </authorList>
    </citation>
    <scope>NUCLEOTIDE SEQUENCE [LARGE SCALE GENOMIC DNA]</scope>
    <source>
        <strain evidence="2 3">IEGM 60</strain>
    </source>
</reference>
<keyword evidence="3" id="KW-1185">Reference proteome</keyword>
<evidence type="ECO:0000313" key="2">
    <source>
        <dbReference type="EMBL" id="MDV6282980.1"/>
    </source>
</evidence>
<evidence type="ECO:0000313" key="3">
    <source>
        <dbReference type="Proteomes" id="UP001185737"/>
    </source>
</evidence>
<accession>A0ABU4CHG8</accession>
<gene>
    <name evidence="2" type="ORF">R3Q59_20970</name>
</gene>
<dbReference type="Proteomes" id="UP001185737">
    <property type="component" value="Unassembled WGS sequence"/>
</dbReference>
<organism evidence="2 3">
    <name type="scientific">Rhodococcus jostii</name>
    <dbReference type="NCBI Taxonomy" id="132919"/>
    <lineage>
        <taxon>Bacteria</taxon>
        <taxon>Bacillati</taxon>
        <taxon>Actinomycetota</taxon>
        <taxon>Actinomycetes</taxon>
        <taxon>Mycobacteriales</taxon>
        <taxon>Nocardiaceae</taxon>
        <taxon>Rhodococcus</taxon>
    </lineage>
</organism>
<proteinExistence type="predicted"/>
<comment type="caution">
    <text evidence="2">The sequence shown here is derived from an EMBL/GenBank/DDBJ whole genome shotgun (WGS) entry which is preliminary data.</text>
</comment>
<sequence length="217" mass="24356">MASPIGPPTARGLTMLDERPRRTPDHASPQTLTVFVDDEPVSADSVWHPGDTVTTALSWLDEQQLPAELRSLAEEVESLPNGVGRGVFYVDRYPGFSPQPVLSVSGVVATIEVVANLELHTDQGWKLLPANVQMWDVPDTGTWRMPNRQYSVPGTSGDLRFVEQHEFIERYGVTTPTFRRDSRYFRVVVLLSLRSRKWCDPDLVERVDHGNVDGRFG</sequence>
<evidence type="ECO:0000256" key="1">
    <source>
        <dbReference type="SAM" id="MobiDB-lite"/>
    </source>
</evidence>
<feature type="compositionally biased region" description="Basic and acidic residues" evidence="1">
    <location>
        <begin position="16"/>
        <end position="25"/>
    </location>
</feature>
<protein>
    <submittedName>
        <fullName evidence="2">Uncharacterized protein</fullName>
    </submittedName>
</protein>
<feature type="region of interest" description="Disordered" evidence="1">
    <location>
        <begin position="1"/>
        <end position="30"/>
    </location>
</feature>
<dbReference type="RefSeq" id="WP_317569326.1">
    <property type="nucleotide sequence ID" value="NZ_JAWLKA010000012.1"/>
</dbReference>